<dbReference type="EMBL" id="JANJYI010000009">
    <property type="protein sequence ID" value="KAK2636991.1"/>
    <property type="molecule type" value="Genomic_DNA"/>
</dbReference>
<evidence type="ECO:0000313" key="1">
    <source>
        <dbReference type="EMBL" id="KAK2636991.1"/>
    </source>
</evidence>
<evidence type="ECO:0000313" key="2">
    <source>
        <dbReference type="Proteomes" id="UP001280121"/>
    </source>
</evidence>
<proteinExistence type="predicted"/>
<keyword evidence="2" id="KW-1185">Reference proteome</keyword>
<comment type="caution">
    <text evidence="1">The sequence shown here is derived from an EMBL/GenBank/DDBJ whole genome shotgun (WGS) entry which is preliminary data.</text>
</comment>
<organism evidence="1 2">
    <name type="scientific">Dipteronia dyeriana</name>
    <dbReference type="NCBI Taxonomy" id="168575"/>
    <lineage>
        <taxon>Eukaryota</taxon>
        <taxon>Viridiplantae</taxon>
        <taxon>Streptophyta</taxon>
        <taxon>Embryophyta</taxon>
        <taxon>Tracheophyta</taxon>
        <taxon>Spermatophyta</taxon>
        <taxon>Magnoliopsida</taxon>
        <taxon>eudicotyledons</taxon>
        <taxon>Gunneridae</taxon>
        <taxon>Pentapetalae</taxon>
        <taxon>rosids</taxon>
        <taxon>malvids</taxon>
        <taxon>Sapindales</taxon>
        <taxon>Sapindaceae</taxon>
        <taxon>Hippocastanoideae</taxon>
        <taxon>Acereae</taxon>
        <taxon>Dipteronia</taxon>
    </lineage>
</organism>
<name>A0AAD9WMX7_9ROSI</name>
<dbReference type="AlphaFoldDB" id="A0AAD9WMX7"/>
<reference evidence="1" key="1">
    <citation type="journal article" date="2023" name="Plant J.">
        <title>Genome sequences and population genomics provide insights into the demographic history, inbreeding, and mutation load of two 'living fossil' tree species of Dipteronia.</title>
        <authorList>
            <person name="Feng Y."/>
            <person name="Comes H.P."/>
            <person name="Chen J."/>
            <person name="Zhu S."/>
            <person name="Lu R."/>
            <person name="Zhang X."/>
            <person name="Li P."/>
            <person name="Qiu J."/>
            <person name="Olsen K.M."/>
            <person name="Qiu Y."/>
        </authorList>
    </citation>
    <scope>NUCLEOTIDE SEQUENCE</scope>
    <source>
        <strain evidence="1">KIB01</strain>
    </source>
</reference>
<protein>
    <submittedName>
        <fullName evidence="1">Uncharacterized protein</fullName>
    </submittedName>
</protein>
<sequence>MTKIVATEDVEEDEIIIFSRLRSLTLDDVSSLASFCSGNHTLNFPSLKSLFVGKCPKMKFFSLGVSSTPLLQRIYCGLDETIWEGDLNTTIQRIREELNPEKLQKVVSVTWSRDSSAYKVCLTLHMRLEISMEMLVPSQNAVLLVIDYSESFIQTSGPIGISFFV</sequence>
<accession>A0AAD9WMX7</accession>
<dbReference type="Proteomes" id="UP001280121">
    <property type="component" value="Unassembled WGS sequence"/>
</dbReference>
<gene>
    <name evidence="1" type="ORF">Ddye_031783</name>
</gene>